<name>A0A0H2X153_CHLTA</name>
<dbReference type="EC" id="4.2.1.75" evidence="2"/>
<dbReference type="InterPro" id="IPR036108">
    <property type="entry name" value="4pyrrol_syn_uPrphyn_synt_sf"/>
</dbReference>
<dbReference type="RefSeq" id="WP_009871788.1">
    <property type="nucleotide sequence ID" value="NC_007429.1"/>
</dbReference>
<keyword evidence="2" id="KW-0808">Transferase</keyword>
<dbReference type="EMBL" id="CP000051">
    <property type="protein sequence ID" value="AAX50705.1"/>
    <property type="molecule type" value="Genomic_DNA"/>
</dbReference>
<keyword evidence="2" id="KW-0456">Lyase</keyword>
<dbReference type="Pfam" id="PF02602">
    <property type="entry name" value="HEM4"/>
    <property type="match status" value="1"/>
</dbReference>
<protein>
    <submittedName>
        <fullName evidence="2">Uroporphyrin-III C-methyltransferase</fullName>
        <ecNumber evidence="2">2.1.1.107</ecNumber>
        <ecNumber evidence="2">4.2.1.75</ecNumber>
    </submittedName>
</protein>
<keyword evidence="2" id="KW-0489">Methyltransferase</keyword>
<dbReference type="SUPFAM" id="SSF69618">
    <property type="entry name" value="HemD-like"/>
    <property type="match status" value="1"/>
</dbReference>
<dbReference type="AlphaFoldDB" id="A0A0H2X153"/>
<dbReference type="GO" id="GO:0004851">
    <property type="term" value="F:uroporphyrin-III C-methyltransferase activity"/>
    <property type="evidence" value="ECO:0007669"/>
    <property type="project" value="UniProtKB-EC"/>
</dbReference>
<keyword evidence="3" id="KW-1185">Reference proteome</keyword>
<accession>A0A0H2X153</accession>
<dbReference type="KEGG" id="cta:CTA_0473"/>
<dbReference type="GO" id="GO:0032259">
    <property type="term" value="P:methylation"/>
    <property type="evidence" value="ECO:0007669"/>
    <property type="project" value="UniProtKB-KW"/>
</dbReference>
<evidence type="ECO:0000313" key="3">
    <source>
        <dbReference type="Proteomes" id="UP000002532"/>
    </source>
</evidence>
<proteinExistence type="predicted"/>
<dbReference type="NCBIfam" id="NF004588">
    <property type="entry name" value="PRK05928.2-6"/>
    <property type="match status" value="1"/>
</dbReference>
<organism evidence="2 3">
    <name type="scientific">Chlamydia trachomatis serovar A (strain ATCC VR-571B / DSM 19440 / HAR-13)</name>
    <dbReference type="NCBI Taxonomy" id="315277"/>
    <lineage>
        <taxon>Bacteria</taxon>
        <taxon>Pseudomonadati</taxon>
        <taxon>Chlamydiota</taxon>
        <taxon>Chlamydiia</taxon>
        <taxon>Chlamydiales</taxon>
        <taxon>Chlamydiaceae</taxon>
        <taxon>Chlamydia/Chlamydophila group</taxon>
        <taxon>Chlamydia</taxon>
    </lineage>
</organism>
<dbReference type="CDD" id="cd06578">
    <property type="entry name" value="HemD"/>
    <property type="match status" value="1"/>
</dbReference>
<dbReference type="GO" id="GO:0004852">
    <property type="term" value="F:uroporphyrinogen-III synthase activity"/>
    <property type="evidence" value="ECO:0007669"/>
    <property type="project" value="UniProtKB-EC"/>
</dbReference>
<dbReference type="GO" id="GO:0033014">
    <property type="term" value="P:tetrapyrrole biosynthetic process"/>
    <property type="evidence" value="ECO:0007669"/>
    <property type="project" value="InterPro"/>
</dbReference>
<feature type="domain" description="Tetrapyrrole biosynthesis uroporphyrinogen III synthase" evidence="1">
    <location>
        <begin position="13"/>
        <end position="204"/>
    </location>
</feature>
<sequence length="223" mass="24799">MPLYLGLNPSSAKQYSAVFQPIIRIVPFSKHVPQIRHARKFLVSTSHILLTSPSSTACFFSSIRKRIPLSLFRNKSFVTIGEATSSRVKAFLPKANIVQSAFPQAEAFLPILSTLPSSSSLLYPHSVLARPILRSLLQTLPFSSFSYPHYTVKPITLSVSTFLPHKTIILTSPSIVRAYAQLFPCLPDKEHWCLGEISAAEFKQIFHTPPSKILFSTKEPTGC</sequence>
<dbReference type="Proteomes" id="UP000002532">
    <property type="component" value="Chromosome"/>
</dbReference>
<dbReference type="EC" id="2.1.1.107" evidence="2"/>
<evidence type="ECO:0000313" key="2">
    <source>
        <dbReference type="EMBL" id="AAX50705.1"/>
    </source>
</evidence>
<dbReference type="HOGENOM" id="CLU_107939_0_0_0"/>
<dbReference type="Gene3D" id="3.40.50.10090">
    <property type="match status" value="1"/>
</dbReference>
<evidence type="ECO:0000259" key="1">
    <source>
        <dbReference type="Pfam" id="PF02602"/>
    </source>
</evidence>
<gene>
    <name evidence="2" type="ordered locus">CTA_0473</name>
</gene>
<reference evidence="2 3" key="1">
    <citation type="journal article" date="2005" name="Infect. Immun.">
        <title>Comparative genomic analysis of Chlamydia trachomatis oculotropic and genitotropic strains.</title>
        <authorList>
            <person name="Carlson J.H."/>
            <person name="Porcella S.F."/>
            <person name="McClarty G."/>
            <person name="Caldwell H.D."/>
        </authorList>
    </citation>
    <scope>NUCLEOTIDE SEQUENCE [LARGE SCALE GENOMIC DNA]</scope>
    <source>
        <strain evidence="3">ATCC VR-571B / DSM 19440 / HAR-13</strain>
    </source>
</reference>
<dbReference type="InterPro" id="IPR003754">
    <property type="entry name" value="4pyrrol_synth_uPrphyn_synth"/>
</dbReference>